<dbReference type="AlphaFoldDB" id="A0A507BD45"/>
<dbReference type="GeneID" id="41970751"/>
<comment type="caution">
    <text evidence="1">The sequence shown here is derived from an EMBL/GenBank/DDBJ whole genome shotgun (WGS) entry which is preliminary data.</text>
</comment>
<gene>
    <name evidence="1" type="ORF">E0L32_003304</name>
</gene>
<proteinExistence type="predicted"/>
<name>A0A507BD45_9PEZI</name>
<keyword evidence="2" id="KW-1185">Reference proteome</keyword>
<dbReference type="EMBL" id="SKBQ01000014">
    <property type="protein sequence ID" value="TPX17186.1"/>
    <property type="molecule type" value="Genomic_DNA"/>
</dbReference>
<dbReference type="InParanoid" id="A0A507BD45"/>
<dbReference type="Proteomes" id="UP000319257">
    <property type="component" value="Unassembled WGS sequence"/>
</dbReference>
<organism evidence="1 2">
    <name type="scientific">Thyridium curvatum</name>
    <dbReference type="NCBI Taxonomy" id="1093900"/>
    <lineage>
        <taxon>Eukaryota</taxon>
        <taxon>Fungi</taxon>
        <taxon>Dikarya</taxon>
        <taxon>Ascomycota</taxon>
        <taxon>Pezizomycotina</taxon>
        <taxon>Sordariomycetes</taxon>
        <taxon>Sordariomycetidae</taxon>
        <taxon>Thyridiales</taxon>
        <taxon>Thyridiaceae</taxon>
        <taxon>Thyridium</taxon>
    </lineage>
</organism>
<sequence length="131" mass="14840">MSCNFELELDGMTEDQINWMYTYVQGIVILNDKFDILEASQIIKLLINTGIFSILNSSREAQLVYKMEDTPPIIRELSIHWKKAKATEVNSVMRNLGDAIELAKMRGIWERMCTILTNATGKPVDSLIASA</sequence>
<accession>A0A507BD45</accession>
<protein>
    <submittedName>
        <fullName evidence="1">Uncharacterized protein</fullName>
    </submittedName>
</protein>
<dbReference type="RefSeq" id="XP_030998897.1">
    <property type="nucleotide sequence ID" value="XM_031137590.1"/>
</dbReference>
<reference evidence="1 2" key="1">
    <citation type="submission" date="2019-06" db="EMBL/GenBank/DDBJ databases">
        <title>Draft genome sequence of the filamentous fungus Phialemoniopsis curvata isolated from diesel fuel.</title>
        <authorList>
            <person name="Varaljay V.A."/>
            <person name="Lyon W.J."/>
            <person name="Crouch A.L."/>
            <person name="Drake C.E."/>
            <person name="Hollomon J.M."/>
            <person name="Nadeau L.J."/>
            <person name="Nunn H.S."/>
            <person name="Stevenson B.S."/>
            <person name="Bojanowski C.L."/>
            <person name="Crookes-Goodson W.J."/>
        </authorList>
    </citation>
    <scope>NUCLEOTIDE SEQUENCE [LARGE SCALE GENOMIC DNA]</scope>
    <source>
        <strain evidence="1 2">D216</strain>
    </source>
</reference>
<evidence type="ECO:0000313" key="2">
    <source>
        <dbReference type="Proteomes" id="UP000319257"/>
    </source>
</evidence>
<evidence type="ECO:0000313" key="1">
    <source>
        <dbReference type="EMBL" id="TPX17186.1"/>
    </source>
</evidence>